<dbReference type="SUPFAM" id="SSF51316">
    <property type="entry name" value="Mss4-like"/>
    <property type="match status" value="1"/>
</dbReference>
<reference evidence="6" key="1">
    <citation type="submission" date="2018-05" db="EMBL/GenBank/DDBJ databases">
        <authorList>
            <person name="Lanie J.A."/>
            <person name="Ng W.-L."/>
            <person name="Kazmierczak K.M."/>
            <person name="Andrzejewski T.M."/>
            <person name="Davidsen T.M."/>
            <person name="Wayne K.J."/>
            <person name="Tettelin H."/>
            <person name="Glass J.I."/>
            <person name="Rusch D."/>
            <person name="Podicherti R."/>
            <person name="Tsui H.-C.T."/>
            <person name="Winkler M.E."/>
        </authorList>
    </citation>
    <scope>NUCLEOTIDE SEQUENCE</scope>
</reference>
<dbReference type="GO" id="GO:0046872">
    <property type="term" value="F:metal ion binding"/>
    <property type="evidence" value="ECO:0007669"/>
    <property type="project" value="UniProtKB-KW"/>
</dbReference>
<dbReference type="InterPro" id="IPR006913">
    <property type="entry name" value="CENP-V/GFA"/>
</dbReference>
<evidence type="ECO:0000256" key="3">
    <source>
        <dbReference type="ARBA" id="ARBA00022833"/>
    </source>
</evidence>
<dbReference type="PANTHER" id="PTHR33337">
    <property type="entry name" value="GFA DOMAIN-CONTAINING PROTEIN"/>
    <property type="match status" value="1"/>
</dbReference>
<evidence type="ECO:0000256" key="4">
    <source>
        <dbReference type="ARBA" id="ARBA00023239"/>
    </source>
</evidence>
<evidence type="ECO:0000256" key="2">
    <source>
        <dbReference type="ARBA" id="ARBA00022723"/>
    </source>
</evidence>
<accession>A0A381PU14</accession>
<dbReference type="PANTHER" id="PTHR33337:SF40">
    <property type="entry name" value="CENP-V_GFA DOMAIN-CONTAINING PROTEIN-RELATED"/>
    <property type="match status" value="1"/>
</dbReference>
<keyword evidence="2" id="KW-0479">Metal-binding</keyword>
<evidence type="ECO:0000313" key="6">
    <source>
        <dbReference type="EMBL" id="SUZ69537.1"/>
    </source>
</evidence>
<gene>
    <name evidence="6" type="ORF">METZ01_LOCUS22391</name>
</gene>
<feature type="domain" description="CENP-V/GFA" evidence="5">
    <location>
        <begin position="6"/>
        <end position="117"/>
    </location>
</feature>
<dbReference type="EMBL" id="UINC01001064">
    <property type="protein sequence ID" value="SUZ69537.1"/>
    <property type="molecule type" value="Genomic_DNA"/>
</dbReference>
<evidence type="ECO:0000259" key="5">
    <source>
        <dbReference type="PROSITE" id="PS51891"/>
    </source>
</evidence>
<proteinExistence type="inferred from homology"/>
<dbReference type="Pfam" id="PF04828">
    <property type="entry name" value="GFA"/>
    <property type="match status" value="1"/>
</dbReference>
<name>A0A381PU14_9ZZZZ</name>
<dbReference type="PROSITE" id="PS51891">
    <property type="entry name" value="CENP_V_GFA"/>
    <property type="match status" value="1"/>
</dbReference>
<keyword evidence="3" id="KW-0862">Zinc</keyword>
<dbReference type="Gene3D" id="3.90.1590.10">
    <property type="entry name" value="glutathione-dependent formaldehyde- activating enzyme (gfa)"/>
    <property type="match status" value="1"/>
</dbReference>
<dbReference type="AlphaFoldDB" id="A0A381PU14"/>
<dbReference type="GO" id="GO:0016846">
    <property type="term" value="F:carbon-sulfur lyase activity"/>
    <property type="evidence" value="ECO:0007669"/>
    <property type="project" value="InterPro"/>
</dbReference>
<comment type="similarity">
    <text evidence="1">Belongs to the Gfa family.</text>
</comment>
<dbReference type="InterPro" id="IPR011057">
    <property type="entry name" value="Mss4-like_sf"/>
</dbReference>
<keyword evidence="4" id="KW-0456">Lyase</keyword>
<organism evidence="6">
    <name type="scientific">marine metagenome</name>
    <dbReference type="NCBI Taxonomy" id="408172"/>
    <lineage>
        <taxon>unclassified sequences</taxon>
        <taxon>metagenomes</taxon>
        <taxon>ecological metagenomes</taxon>
    </lineage>
</organism>
<sequence length="139" mass="15204">MSEDKKTGSCLCGEVSYSFNESSVISAHHCHCKDCQKSTGSGKATIIMIPENALQMNGEIKIYTVTGTDGSHVSRGFCESCGSPLISYIEEMEGIRLIKAGSLDDSSWLKIDSNFWSSTARVWSPVDETLHSFNKNPQT</sequence>
<protein>
    <recommendedName>
        <fullName evidence="5">CENP-V/GFA domain-containing protein</fullName>
    </recommendedName>
</protein>
<evidence type="ECO:0000256" key="1">
    <source>
        <dbReference type="ARBA" id="ARBA00005495"/>
    </source>
</evidence>